<organism evidence="2 3">
    <name type="scientific">Dactylonectria macrodidyma</name>
    <dbReference type="NCBI Taxonomy" id="307937"/>
    <lineage>
        <taxon>Eukaryota</taxon>
        <taxon>Fungi</taxon>
        <taxon>Dikarya</taxon>
        <taxon>Ascomycota</taxon>
        <taxon>Pezizomycotina</taxon>
        <taxon>Sordariomycetes</taxon>
        <taxon>Hypocreomycetidae</taxon>
        <taxon>Hypocreales</taxon>
        <taxon>Nectriaceae</taxon>
        <taxon>Dactylonectria</taxon>
    </lineage>
</organism>
<evidence type="ECO:0000313" key="2">
    <source>
        <dbReference type="EMBL" id="KAH7148770.1"/>
    </source>
</evidence>
<feature type="region of interest" description="Disordered" evidence="1">
    <location>
        <begin position="97"/>
        <end position="198"/>
    </location>
</feature>
<feature type="region of interest" description="Disordered" evidence="1">
    <location>
        <begin position="639"/>
        <end position="742"/>
    </location>
</feature>
<feature type="region of interest" description="Disordered" evidence="1">
    <location>
        <begin position="324"/>
        <end position="420"/>
    </location>
</feature>
<keyword evidence="3" id="KW-1185">Reference proteome</keyword>
<sequence>MNIASMLNLSAGQTSREQASKEVTPILARRGSFTAPSSLPTPSPECMPAKQASGIPDNRVRTPWDAGGYSLPRDAAPQFQRTAFAFRPAGEPVEAMPVRSTPGGHSRHTSMASVDSSTVMGAPSVPTPFSTPRPARRMHSTSDLQQEPWMRRSSYCDTRPPPDSRRPSVLWNEHSAGVPSGTASSPRHRVSDSRGSFSSFCSSTFSGGHSRFSSLSTVSSHHRVSSVASEMPMLESKLEQLPKLTPTPEYVERREPSPRLPPLPQHGAIPTFVTTNPQGNPQDPILEARAMKRRRSRLSVDQSSHSALRSSVLHPLERIHKRTISAPNPPHIPSSTFAHSPSYLPPITPESFESVLPQPQLAMPRGRRSASRGRRTSRADVSPAAVHPVTRAAEIADENPANIAASPPPPPQVLPTPMGPSSDFHPRLLNICGRFGLSVETPLRGGDICMQVENCNTGSVPRKVISHIFGRNKVCTRRIPERAWVCMCRKHYQRIRYRKGPEFSMTQIDLVYEQIARMIFWSQGLETSGGVNAEGIFIRSWTFSIRKRELRRLVEMNGQDPLARWIIQSLGDGKTHDDILNIVERLHHDIQQGILRDVPPVEFLPEVVDAYTLRATHSPNVATRESSDDIEMQDISRAGQSENLGEDEGSPFSKDTSPLEPVEEERVDCKSPREGPHSPSSSVVSDDTERLPNSLAHHQRQRSDSQVYAPQSHLAFTQSDDRRSSYSEHDSQNPALPSKNDFNIDNQIQESAMPITEGPQGPVSEPHRFRGPYPNAHQSVSSESVVMGRHASGSSRFPTPMHSVFSAPLTCGHGTGGAQLEPSFGQYQPGDGLGNVFSPVQPFSNRTQYHDPLAPPIPHSLASTYVLGPTRRNRAQATVSQAMDGRESSWQGIKANTGSNHTPVVTEAGPTNFPKGLVTVPTASSTGAGLRSRGHSGPDPNSPAGPAGLETLSGQPRGPC</sequence>
<dbReference type="EMBL" id="JAGMUV010000007">
    <property type="protein sequence ID" value="KAH7148770.1"/>
    <property type="molecule type" value="Genomic_DNA"/>
</dbReference>
<feature type="compositionally biased region" description="Polar residues" evidence="1">
    <location>
        <begin position="1"/>
        <end position="17"/>
    </location>
</feature>
<accession>A0A9P9F044</accession>
<evidence type="ECO:0000313" key="3">
    <source>
        <dbReference type="Proteomes" id="UP000738349"/>
    </source>
</evidence>
<name>A0A9P9F044_9HYPO</name>
<feature type="compositionally biased region" description="Polar residues" evidence="1">
    <location>
        <begin position="704"/>
        <end position="718"/>
    </location>
</feature>
<feature type="region of interest" description="Disordered" evidence="1">
    <location>
        <begin position="1"/>
        <end position="68"/>
    </location>
</feature>
<dbReference type="AlphaFoldDB" id="A0A9P9F044"/>
<proteinExistence type="predicted"/>
<feature type="compositionally biased region" description="Pro residues" evidence="1">
    <location>
        <begin position="406"/>
        <end position="418"/>
    </location>
</feature>
<feature type="compositionally biased region" description="Basic residues" evidence="1">
    <location>
        <begin position="365"/>
        <end position="376"/>
    </location>
</feature>
<feature type="region of interest" description="Disordered" evidence="1">
    <location>
        <begin position="907"/>
        <end position="960"/>
    </location>
</feature>
<feature type="compositionally biased region" description="Polar residues" evidence="1">
    <location>
        <begin position="109"/>
        <end position="119"/>
    </location>
</feature>
<feature type="compositionally biased region" description="Basic and acidic residues" evidence="1">
    <location>
        <begin position="667"/>
        <end position="676"/>
    </location>
</feature>
<dbReference type="OrthoDB" id="4161595at2759"/>
<feature type="compositionally biased region" description="Basic and acidic residues" evidence="1">
    <location>
        <begin position="719"/>
        <end position="731"/>
    </location>
</feature>
<dbReference type="Proteomes" id="UP000738349">
    <property type="component" value="Unassembled WGS sequence"/>
</dbReference>
<reference evidence="2" key="1">
    <citation type="journal article" date="2021" name="Nat. Commun.">
        <title>Genetic determinants of endophytism in the Arabidopsis root mycobiome.</title>
        <authorList>
            <person name="Mesny F."/>
            <person name="Miyauchi S."/>
            <person name="Thiergart T."/>
            <person name="Pickel B."/>
            <person name="Atanasova L."/>
            <person name="Karlsson M."/>
            <person name="Huettel B."/>
            <person name="Barry K.W."/>
            <person name="Haridas S."/>
            <person name="Chen C."/>
            <person name="Bauer D."/>
            <person name="Andreopoulos W."/>
            <person name="Pangilinan J."/>
            <person name="LaButti K."/>
            <person name="Riley R."/>
            <person name="Lipzen A."/>
            <person name="Clum A."/>
            <person name="Drula E."/>
            <person name="Henrissat B."/>
            <person name="Kohler A."/>
            <person name="Grigoriev I.V."/>
            <person name="Martin F.M."/>
            <person name="Hacquard S."/>
        </authorList>
    </citation>
    <scope>NUCLEOTIDE SEQUENCE</scope>
    <source>
        <strain evidence="2">MPI-CAGE-AT-0147</strain>
    </source>
</reference>
<feature type="compositionally biased region" description="Polar residues" evidence="1">
    <location>
        <begin position="732"/>
        <end position="742"/>
    </location>
</feature>
<gene>
    <name evidence="2" type="ORF">EDB81DRAFT_759130</name>
</gene>
<comment type="caution">
    <text evidence="2">The sequence shown here is derived from an EMBL/GenBank/DDBJ whole genome shotgun (WGS) entry which is preliminary data.</text>
</comment>
<evidence type="ECO:0000256" key="1">
    <source>
        <dbReference type="SAM" id="MobiDB-lite"/>
    </source>
</evidence>
<protein>
    <submittedName>
        <fullName evidence="2">Uncharacterized protein</fullName>
    </submittedName>
</protein>